<proteinExistence type="predicted"/>
<dbReference type="AlphaFoldDB" id="A0A1I5VC77"/>
<dbReference type="EMBL" id="FOXH01000009">
    <property type="protein sequence ID" value="SFQ05113.1"/>
    <property type="molecule type" value="Genomic_DNA"/>
</dbReference>
<keyword evidence="1" id="KW-0732">Signal</keyword>
<feature type="signal peptide" evidence="1">
    <location>
        <begin position="1"/>
        <end position="18"/>
    </location>
</feature>
<evidence type="ECO:0000256" key="1">
    <source>
        <dbReference type="SAM" id="SignalP"/>
    </source>
</evidence>
<name>A0A1I5VC77_9BACT</name>
<accession>A0A1I5VC77</accession>
<dbReference type="OrthoDB" id="1440993at2"/>
<evidence type="ECO:0008006" key="4">
    <source>
        <dbReference type="Google" id="ProtNLM"/>
    </source>
</evidence>
<protein>
    <recommendedName>
        <fullName evidence="4">Lipocalin-like domain-containing protein</fullName>
    </recommendedName>
</protein>
<evidence type="ECO:0000313" key="3">
    <source>
        <dbReference type="Proteomes" id="UP000199306"/>
    </source>
</evidence>
<keyword evidence="3" id="KW-1185">Reference proteome</keyword>
<feature type="chain" id="PRO_5011516204" description="Lipocalin-like domain-containing protein" evidence="1">
    <location>
        <begin position="19"/>
        <end position="125"/>
    </location>
</feature>
<reference evidence="2 3" key="1">
    <citation type="submission" date="2016-10" db="EMBL/GenBank/DDBJ databases">
        <authorList>
            <person name="de Groot N.N."/>
        </authorList>
    </citation>
    <scope>NUCLEOTIDE SEQUENCE [LARGE SCALE GENOMIC DNA]</scope>
    <source>
        <strain evidence="3">E92,LMG 26720,CCM 7988</strain>
    </source>
</reference>
<dbReference type="PROSITE" id="PS51257">
    <property type="entry name" value="PROKAR_LIPOPROTEIN"/>
    <property type="match status" value="1"/>
</dbReference>
<dbReference type="RefSeq" id="WP_092018069.1">
    <property type="nucleotide sequence ID" value="NZ_FOXH01000009.1"/>
</dbReference>
<sequence>MKKFSILLLLFCFICLIAACSKEEAVQPNLQGSWQINNGKDQIIFADQSASVFTLKLREPNEQPIAGEGIYSFTVKDNMIEVTDLVSSCTCAKKQVSFKFIDQNSFSIGNFYNSTAGTTLLFKRK</sequence>
<evidence type="ECO:0000313" key="2">
    <source>
        <dbReference type="EMBL" id="SFQ05113.1"/>
    </source>
</evidence>
<dbReference type="STRING" id="1079859.SAMN04515674_10935"/>
<gene>
    <name evidence="2" type="ORF">SAMN04515674_10935</name>
</gene>
<organism evidence="2 3">
    <name type="scientific">Pseudarcicella hirudinis</name>
    <dbReference type="NCBI Taxonomy" id="1079859"/>
    <lineage>
        <taxon>Bacteria</taxon>
        <taxon>Pseudomonadati</taxon>
        <taxon>Bacteroidota</taxon>
        <taxon>Cytophagia</taxon>
        <taxon>Cytophagales</taxon>
        <taxon>Flectobacillaceae</taxon>
        <taxon>Pseudarcicella</taxon>
    </lineage>
</organism>
<dbReference type="Proteomes" id="UP000199306">
    <property type="component" value="Unassembled WGS sequence"/>
</dbReference>